<dbReference type="Proteomes" id="UP000252731">
    <property type="component" value="Unassembled WGS sequence"/>
</dbReference>
<comment type="caution">
    <text evidence="2">The sequence shown here is derived from an EMBL/GenBank/DDBJ whole genome shotgun (WGS) entry which is preliminary data.</text>
</comment>
<feature type="region of interest" description="Disordered" evidence="1">
    <location>
        <begin position="1"/>
        <end position="52"/>
    </location>
</feature>
<gene>
    <name evidence="2" type="ORF">DFO70_10627</name>
</gene>
<name>A0A366JUU9_CYTFI</name>
<protein>
    <submittedName>
        <fullName evidence="2">Uncharacterized protein</fullName>
    </submittedName>
</protein>
<organism evidence="2 3">
    <name type="scientific">Cytobacillus firmus</name>
    <name type="common">Bacillus firmus</name>
    <dbReference type="NCBI Taxonomy" id="1399"/>
    <lineage>
        <taxon>Bacteria</taxon>
        <taxon>Bacillati</taxon>
        <taxon>Bacillota</taxon>
        <taxon>Bacilli</taxon>
        <taxon>Bacillales</taxon>
        <taxon>Bacillaceae</taxon>
        <taxon>Cytobacillus</taxon>
    </lineage>
</organism>
<accession>A0A366JUU9</accession>
<sequence>MSLPFEAEDLAGNKTTKTVELYKLKKGEQPPQNHETPDGPAKPGKGNGKKDK</sequence>
<dbReference type="AlphaFoldDB" id="A0A366JUU9"/>
<dbReference type="EMBL" id="QNSF01000006">
    <property type="protein sequence ID" value="RBP92898.1"/>
    <property type="molecule type" value="Genomic_DNA"/>
</dbReference>
<dbReference type="STRING" id="1399.VL14_09670"/>
<evidence type="ECO:0000313" key="2">
    <source>
        <dbReference type="EMBL" id="RBP92898.1"/>
    </source>
</evidence>
<keyword evidence="3" id="KW-1185">Reference proteome</keyword>
<evidence type="ECO:0000256" key="1">
    <source>
        <dbReference type="SAM" id="MobiDB-lite"/>
    </source>
</evidence>
<proteinExistence type="predicted"/>
<dbReference type="RefSeq" id="WP_243856181.1">
    <property type="nucleotide sequence ID" value="NZ_QNSF01000006.1"/>
</dbReference>
<evidence type="ECO:0000313" key="3">
    <source>
        <dbReference type="Proteomes" id="UP000252731"/>
    </source>
</evidence>
<reference evidence="2 3" key="1">
    <citation type="submission" date="2018-06" db="EMBL/GenBank/DDBJ databases">
        <title>Freshwater and sediment microbial communities from various areas in North America, analyzing microbe dynamics in response to fracking.</title>
        <authorList>
            <person name="Lamendella R."/>
        </authorList>
    </citation>
    <scope>NUCLEOTIDE SEQUENCE [LARGE SCALE GENOMIC DNA]</scope>
    <source>
        <strain evidence="2 3">14_TX</strain>
    </source>
</reference>